<dbReference type="GO" id="GO:0016616">
    <property type="term" value="F:oxidoreductase activity, acting on the CH-OH group of donors, NAD or NADP as acceptor"/>
    <property type="evidence" value="ECO:0007669"/>
    <property type="project" value="TreeGrafter"/>
</dbReference>
<evidence type="ECO:0000259" key="3">
    <source>
        <dbReference type="Pfam" id="PF01370"/>
    </source>
</evidence>
<dbReference type="SUPFAM" id="SSF51735">
    <property type="entry name" value="NAD(P)-binding Rossmann-fold domains"/>
    <property type="match status" value="1"/>
</dbReference>
<name>A0AAD4CJZ2_ASPNN</name>
<dbReference type="Gene3D" id="3.40.50.720">
    <property type="entry name" value="NAD(P)-binding Rossmann-like Domain"/>
    <property type="match status" value="1"/>
</dbReference>
<evidence type="ECO:0000313" key="5">
    <source>
        <dbReference type="Proteomes" id="UP001194746"/>
    </source>
</evidence>
<dbReference type="EMBL" id="VCAU01000065">
    <property type="protein sequence ID" value="KAF9887163.1"/>
    <property type="molecule type" value="Genomic_DNA"/>
</dbReference>
<organism evidence="4 5">
    <name type="scientific">Aspergillus nanangensis</name>
    <dbReference type="NCBI Taxonomy" id="2582783"/>
    <lineage>
        <taxon>Eukaryota</taxon>
        <taxon>Fungi</taxon>
        <taxon>Dikarya</taxon>
        <taxon>Ascomycota</taxon>
        <taxon>Pezizomycotina</taxon>
        <taxon>Eurotiomycetes</taxon>
        <taxon>Eurotiomycetidae</taxon>
        <taxon>Eurotiales</taxon>
        <taxon>Aspergillaceae</taxon>
        <taxon>Aspergillus</taxon>
        <taxon>Aspergillus subgen. Circumdati</taxon>
    </lineage>
</organism>
<dbReference type="InterPro" id="IPR050425">
    <property type="entry name" value="NAD(P)_dehydrat-like"/>
</dbReference>
<protein>
    <recommendedName>
        <fullName evidence="3">NAD-dependent epimerase/dehydratase domain-containing protein</fullName>
    </recommendedName>
</protein>
<dbReference type="Pfam" id="PF01370">
    <property type="entry name" value="Epimerase"/>
    <property type="match status" value="1"/>
</dbReference>
<evidence type="ECO:0000256" key="2">
    <source>
        <dbReference type="ARBA" id="ARBA00023445"/>
    </source>
</evidence>
<comment type="caution">
    <text evidence="4">The sequence shown here is derived from an EMBL/GenBank/DDBJ whole genome shotgun (WGS) entry which is preliminary data.</text>
</comment>
<keyword evidence="5" id="KW-1185">Reference proteome</keyword>
<evidence type="ECO:0000313" key="4">
    <source>
        <dbReference type="EMBL" id="KAF9887163.1"/>
    </source>
</evidence>
<dbReference type="Proteomes" id="UP001194746">
    <property type="component" value="Unassembled WGS sequence"/>
</dbReference>
<evidence type="ECO:0000256" key="1">
    <source>
        <dbReference type="ARBA" id="ARBA00023002"/>
    </source>
</evidence>
<reference evidence="4" key="1">
    <citation type="journal article" date="2019" name="Beilstein J. Org. Chem.">
        <title>Nanangenines: drimane sesquiterpenoids as the dominant metabolite cohort of a novel Australian fungus, Aspergillus nanangensis.</title>
        <authorList>
            <person name="Lacey H.J."/>
            <person name="Gilchrist C.L.M."/>
            <person name="Crombie A."/>
            <person name="Kalaitzis J.A."/>
            <person name="Vuong D."/>
            <person name="Rutledge P.J."/>
            <person name="Turner P."/>
            <person name="Pitt J.I."/>
            <person name="Lacey E."/>
            <person name="Chooi Y.H."/>
            <person name="Piggott A.M."/>
        </authorList>
    </citation>
    <scope>NUCLEOTIDE SEQUENCE</scope>
    <source>
        <strain evidence="4">MST-FP2251</strain>
    </source>
</reference>
<proteinExistence type="inferred from homology"/>
<dbReference type="InterPro" id="IPR001509">
    <property type="entry name" value="Epimerase_deHydtase"/>
</dbReference>
<dbReference type="PANTHER" id="PTHR10366:SF812">
    <property type="entry name" value="VPS9 DOMAIN-CONTAINING PROTEIN"/>
    <property type="match status" value="1"/>
</dbReference>
<keyword evidence="1" id="KW-0560">Oxidoreductase</keyword>
<sequence>MKPLALVTGATGFIGPRTVLELLQSGYRVRLTIRRDEQANKLRRIFNKYDQRIEFLTVPDITAEGAFDIAVRDVQYILHVASPLPGSQDLLTPAVRGTVSILESASRIPSVKKVVITASAASFMPLTSQQNGSVITETEDIPYNIDYKIISLLDPMTQYRASKVASYKAVLEFVRDQKPTFDVVTLHPIFVYGRNLVQEKSDSPSGTCGMLFRSLISEKPLVGQFLGVHVDDVATAHVRALNTSITGFRSFLLSATRRSWVEVETFVRRQYPQLPIKLKAEDWEDYTVDASKAEKELGLCFKSMEDQVKDVVDQQLELGKFDM</sequence>
<dbReference type="AlphaFoldDB" id="A0AAD4CJZ2"/>
<gene>
    <name evidence="4" type="ORF">FE257_010417</name>
</gene>
<feature type="domain" description="NAD-dependent epimerase/dehydratase" evidence="3">
    <location>
        <begin position="5"/>
        <end position="243"/>
    </location>
</feature>
<reference evidence="4" key="2">
    <citation type="submission" date="2020-02" db="EMBL/GenBank/DDBJ databases">
        <authorList>
            <person name="Gilchrist C.L.M."/>
            <person name="Chooi Y.-H."/>
        </authorList>
    </citation>
    <scope>NUCLEOTIDE SEQUENCE</scope>
    <source>
        <strain evidence="4">MST-FP2251</strain>
    </source>
</reference>
<accession>A0AAD4CJZ2</accession>
<dbReference type="PANTHER" id="PTHR10366">
    <property type="entry name" value="NAD DEPENDENT EPIMERASE/DEHYDRATASE"/>
    <property type="match status" value="1"/>
</dbReference>
<dbReference type="InterPro" id="IPR036291">
    <property type="entry name" value="NAD(P)-bd_dom_sf"/>
</dbReference>
<comment type="similarity">
    <text evidence="2">Belongs to the NAD(P)-dependent epimerase/dehydratase family. Dihydroflavonol-4-reductase subfamily.</text>
</comment>